<name>A0A7X0NHN3_9GAMM</name>
<organism evidence="3 4">
    <name type="scientific">Thalassotalea piscium</name>
    <dbReference type="NCBI Taxonomy" id="1230533"/>
    <lineage>
        <taxon>Bacteria</taxon>
        <taxon>Pseudomonadati</taxon>
        <taxon>Pseudomonadota</taxon>
        <taxon>Gammaproteobacteria</taxon>
        <taxon>Alteromonadales</taxon>
        <taxon>Colwelliaceae</taxon>
        <taxon>Thalassotalea</taxon>
    </lineage>
</organism>
<evidence type="ECO:0000313" key="3">
    <source>
        <dbReference type="EMBL" id="MBB6543530.1"/>
    </source>
</evidence>
<dbReference type="Proteomes" id="UP000537141">
    <property type="component" value="Unassembled WGS sequence"/>
</dbReference>
<dbReference type="RefSeq" id="WP_184424315.1">
    <property type="nucleotide sequence ID" value="NZ_AP027362.1"/>
</dbReference>
<evidence type="ECO:0000256" key="1">
    <source>
        <dbReference type="SAM" id="SignalP"/>
    </source>
</evidence>
<keyword evidence="4" id="KW-1185">Reference proteome</keyword>
<accession>A0A7X0NHN3</accession>
<dbReference type="SUPFAM" id="SSF56925">
    <property type="entry name" value="OMPA-like"/>
    <property type="match status" value="1"/>
</dbReference>
<dbReference type="AlphaFoldDB" id="A0A7X0NHN3"/>
<dbReference type="Gene3D" id="2.40.160.20">
    <property type="match status" value="1"/>
</dbReference>
<dbReference type="InterPro" id="IPR036680">
    <property type="entry name" value="SPOR-like_sf"/>
</dbReference>
<feature type="chain" id="PRO_5030591148" description="SPOR domain-containing protein" evidence="1">
    <location>
        <begin position="22"/>
        <end position="283"/>
    </location>
</feature>
<evidence type="ECO:0000259" key="2">
    <source>
        <dbReference type="PROSITE" id="PS51724"/>
    </source>
</evidence>
<comment type="caution">
    <text evidence="3">The sequence shown here is derived from an EMBL/GenBank/DDBJ whole genome shotgun (WGS) entry which is preliminary data.</text>
</comment>
<dbReference type="PROSITE" id="PS51724">
    <property type="entry name" value="SPOR"/>
    <property type="match status" value="1"/>
</dbReference>
<dbReference type="InterPro" id="IPR011250">
    <property type="entry name" value="OMP/PagP_B-barrel"/>
</dbReference>
<feature type="domain" description="SPOR" evidence="2">
    <location>
        <begin position="206"/>
        <end position="283"/>
    </location>
</feature>
<proteinExistence type="predicted"/>
<dbReference type="Gene3D" id="3.30.70.1070">
    <property type="entry name" value="Sporulation related repeat"/>
    <property type="match status" value="1"/>
</dbReference>
<feature type="signal peptide" evidence="1">
    <location>
        <begin position="1"/>
        <end position="21"/>
    </location>
</feature>
<gene>
    <name evidence="3" type="ORF">HNQ55_002051</name>
</gene>
<dbReference type="SUPFAM" id="SSF110997">
    <property type="entry name" value="Sporulation related repeat"/>
    <property type="match status" value="1"/>
</dbReference>
<evidence type="ECO:0000313" key="4">
    <source>
        <dbReference type="Proteomes" id="UP000537141"/>
    </source>
</evidence>
<reference evidence="3 4" key="1">
    <citation type="submission" date="2020-08" db="EMBL/GenBank/DDBJ databases">
        <title>Genomic Encyclopedia of Type Strains, Phase IV (KMG-IV): sequencing the most valuable type-strain genomes for metagenomic binning, comparative biology and taxonomic classification.</title>
        <authorList>
            <person name="Goeker M."/>
        </authorList>
    </citation>
    <scope>NUCLEOTIDE SEQUENCE [LARGE SCALE GENOMIC DNA]</scope>
    <source>
        <strain evidence="3 4">DSM 26287</strain>
    </source>
</reference>
<protein>
    <recommendedName>
        <fullName evidence="2">SPOR domain-containing protein</fullName>
    </recommendedName>
</protein>
<dbReference type="InterPro" id="IPR007730">
    <property type="entry name" value="SPOR-like_dom"/>
</dbReference>
<dbReference type="Pfam" id="PF05036">
    <property type="entry name" value="SPOR"/>
    <property type="match status" value="1"/>
</dbReference>
<keyword evidence="1" id="KW-0732">Signal</keyword>
<sequence>MHKYLFTSLLISLLLICKAYGQNLHSVGAYSTLNTQQKGTPGIALKYQWQYNPSFALEGLLINTNTINTNTHSNTTSGKQSLLSIGAVFIKEYSPKLSIKFSSGASYVLKSSNDLFSEKSSVSPYLTLALEYKINQNLHLEAGQTSYFQKQVIGSNHSFFLGLNYLFGTTASSIKAHTRISKRSIDNIPTSSASVVSSAINNQSFKQDKHSWVIQLGAFTIESNAENVLQNLQVNPYFTHYKVVLASGLYRIYSPSFNSYIEAQHISTDLKHNHNISNLIKQR</sequence>
<dbReference type="EMBL" id="JACHHU010000015">
    <property type="protein sequence ID" value="MBB6543530.1"/>
    <property type="molecule type" value="Genomic_DNA"/>
</dbReference>
<dbReference type="GO" id="GO:0042834">
    <property type="term" value="F:peptidoglycan binding"/>
    <property type="evidence" value="ECO:0007669"/>
    <property type="project" value="InterPro"/>
</dbReference>